<dbReference type="EMBL" id="OC917916">
    <property type="protein sequence ID" value="CAD7648270.1"/>
    <property type="molecule type" value="Genomic_DNA"/>
</dbReference>
<dbReference type="PANTHER" id="PTHR46760:SF1">
    <property type="entry name" value="TRANSCRIPTION TERMINATION FACTOR 1"/>
    <property type="match status" value="1"/>
</dbReference>
<proteinExistence type="predicted"/>
<evidence type="ECO:0000256" key="2">
    <source>
        <dbReference type="SAM" id="MobiDB-lite"/>
    </source>
</evidence>
<dbReference type="PROSITE" id="PS50090">
    <property type="entry name" value="MYB_LIKE"/>
    <property type="match status" value="1"/>
</dbReference>
<keyword evidence="5" id="KW-1185">Reference proteome</keyword>
<protein>
    <recommendedName>
        <fullName evidence="3">Myb-like domain-containing protein</fullName>
    </recommendedName>
</protein>
<dbReference type="Gene3D" id="1.10.10.60">
    <property type="entry name" value="Homeodomain-like"/>
    <property type="match status" value="1"/>
</dbReference>
<dbReference type="OrthoDB" id="5812619at2759"/>
<dbReference type="InterPro" id="IPR053078">
    <property type="entry name" value="TTF1-like"/>
</dbReference>
<reference evidence="4" key="1">
    <citation type="submission" date="2020-11" db="EMBL/GenBank/DDBJ databases">
        <authorList>
            <person name="Tran Van P."/>
        </authorList>
    </citation>
    <scope>NUCLEOTIDE SEQUENCE</scope>
</reference>
<feature type="region of interest" description="Disordered" evidence="2">
    <location>
        <begin position="1"/>
        <end position="40"/>
    </location>
</feature>
<dbReference type="PANTHER" id="PTHR46760">
    <property type="entry name" value="TRANSCRIPTION TERMINATION FACTOR 1"/>
    <property type="match status" value="1"/>
</dbReference>
<feature type="compositionally biased region" description="Polar residues" evidence="2">
    <location>
        <begin position="30"/>
        <end position="40"/>
    </location>
</feature>
<dbReference type="Proteomes" id="UP000728032">
    <property type="component" value="Unassembled WGS sequence"/>
</dbReference>
<evidence type="ECO:0000256" key="1">
    <source>
        <dbReference type="ARBA" id="ARBA00004123"/>
    </source>
</evidence>
<dbReference type="Pfam" id="PF13921">
    <property type="entry name" value="Myb_DNA-bind_6"/>
    <property type="match status" value="1"/>
</dbReference>
<dbReference type="GO" id="GO:0003682">
    <property type="term" value="F:chromatin binding"/>
    <property type="evidence" value="ECO:0007669"/>
    <property type="project" value="TreeGrafter"/>
</dbReference>
<sequence>MSSHMNNSNHSDSQDMDSSSGESSDEEITGTDSQSCDKSMSSLDLQFTAEDNRALAEINRNKLSSAPLHLNYPLRRNLRPEQRAEALSDGLVIKKGKFSREEDAILKKNWHQFCDDFPVDTPHLYLGFFTYTRETDQHELRAAREVVKASELNLRLARGLADRTIAQVYQRARKKFSGLNRTANLTPEEKQQVYDYHLKGVKKAQIASSLFCTMRTVGHLIRQHFSNTNRVLKKDYWTQEESDRLVSAIRIDMKRNKTNDYSEIDWKEVSKQMGDRSEWQCQRHFRTKVYYVMSNGDMDRLNRCVCTFQTMCRNWYNLKAKVHDYNLKTYPEIVDSLYKRYVGPNDDMEELEEFCKS</sequence>
<organism evidence="4">
    <name type="scientific">Oppiella nova</name>
    <dbReference type="NCBI Taxonomy" id="334625"/>
    <lineage>
        <taxon>Eukaryota</taxon>
        <taxon>Metazoa</taxon>
        <taxon>Ecdysozoa</taxon>
        <taxon>Arthropoda</taxon>
        <taxon>Chelicerata</taxon>
        <taxon>Arachnida</taxon>
        <taxon>Acari</taxon>
        <taxon>Acariformes</taxon>
        <taxon>Sarcoptiformes</taxon>
        <taxon>Oribatida</taxon>
        <taxon>Brachypylina</taxon>
        <taxon>Oppioidea</taxon>
        <taxon>Oppiidae</taxon>
        <taxon>Oppiella</taxon>
    </lineage>
</organism>
<dbReference type="InterPro" id="IPR009057">
    <property type="entry name" value="Homeodomain-like_sf"/>
</dbReference>
<accession>A0A7R9QJF9</accession>
<gene>
    <name evidence="4" type="ORF">ONB1V03_LOCUS6667</name>
</gene>
<feature type="domain" description="Myb-like" evidence="3">
    <location>
        <begin position="229"/>
        <end position="289"/>
    </location>
</feature>
<feature type="compositionally biased region" description="Low complexity" evidence="2">
    <location>
        <begin position="1"/>
        <end position="22"/>
    </location>
</feature>
<comment type="subcellular location">
    <subcellularLocation>
        <location evidence="1">Nucleus</location>
    </subcellularLocation>
</comment>
<evidence type="ECO:0000259" key="3">
    <source>
        <dbReference type="PROSITE" id="PS50090"/>
    </source>
</evidence>
<dbReference type="EMBL" id="CAJPVJ010003091">
    <property type="protein sequence ID" value="CAG2167155.1"/>
    <property type="molecule type" value="Genomic_DNA"/>
</dbReference>
<dbReference type="SUPFAM" id="SSF46689">
    <property type="entry name" value="Homeodomain-like"/>
    <property type="match status" value="1"/>
</dbReference>
<dbReference type="AlphaFoldDB" id="A0A7R9QJF9"/>
<dbReference type="SMART" id="SM00717">
    <property type="entry name" value="SANT"/>
    <property type="match status" value="1"/>
</dbReference>
<dbReference type="GO" id="GO:0006363">
    <property type="term" value="P:termination of RNA polymerase I transcription"/>
    <property type="evidence" value="ECO:0007669"/>
    <property type="project" value="TreeGrafter"/>
</dbReference>
<dbReference type="InterPro" id="IPR001005">
    <property type="entry name" value="SANT/Myb"/>
</dbReference>
<dbReference type="GO" id="GO:0005730">
    <property type="term" value="C:nucleolus"/>
    <property type="evidence" value="ECO:0007669"/>
    <property type="project" value="TreeGrafter"/>
</dbReference>
<name>A0A7R9QJF9_9ACAR</name>
<dbReference type="CDD" id="cd00167">
    <property type="entry name" value="SANT"/>
    <property type="match status" value="1"/>
</dbReference>
<evidence type="ECO:0000313" key="4">
    <source>
        <dbReference type="EMBL" id="CAD7648270.1"/>
    </source>
</evidence>
<evidence type="ECO:0000313" key="5">
    <source>
        <dbReference type="Proteomes" id="UP000728032"/>
    </source>
</evidence>